<evidence type="ECO:0000256" key="6">
    <source>
        <dbReference type="RuleBase" id="RU003968"/>
    </source>
</evidence>
<proteinExistence type="inferred from homology"/>
<dbReference type="GO" id="GO:0050660">
    <property type="term" value="F:flavin adenine dinucleotide binding"/>
    <property type="evidence" value="ECO:0007669"/>
    <property type="project" value="InterPro"/>
</dbReference>
<evidence type="ECO:0000256" key="4">
    <source>
        <dbReference type="ARBA" id="ARBA00022827"/>
    </source>
</evidence>
<evidence type="ECO:0000259" key="8">
    <source>
        <dbReference type="PROSITE" id="PS00624"/>
    </source>
</evidence>
<sequence>MQAHRTELYTAEFARRVDDNQRHLRNNLAAEYDYIICGSGTSGSVVARRLAQNPDITVLLLEAGGSDDVASVSDASVWFTNLGSERDWQFQAQPNPHLNDRAIPLSMGKVLGGGSSINVMVWARGHRSDWDYFASESGDAAWNYEATLATYRRIEDWRGEPDAERRGTGGLVLVQPAPDPNPVAPAMLSAAAHLGIPTFDDQNGALMEAGSGAAIANLCIENGHRRSIFRSYVYPLMAQPNLTVLTHAHVLRVVLEGKRAVGVEVLHAGKVGRFKASQEVVLSAGALHTPKILMHSGIGEAGHLLEHGIEVVQDLPGVGQNYQDHMMVSGCIWEYEQAYAPRNNAGESTFFCKSHPDMDTPDLQTFLAEIPIASAEAQAMFNPPAAAWSLLPGLVRPKSRGSITLSGSDPMDPLKIDTGALSAPEDVQALVRGVEICRDIGNSASMRPFVKREVMPGALHGKGLENFVRNTASTVWHQSCTAKMGRDAMSVVDAQLRVYGIDGLRIADASIMPRVTTGNTMAPCVIIGERLGKLLTC</sequence>
<feature type="binding site" evidence="5">
    <location>
        <position position="250"/>
    </location>
    <ligand>
        <name>FAD</name>
        <dbReference type="ChEBI" id="CHEBI:57692"/>
    </ligand>
</feature>
<feature type="domain" description="Glucose-methanol-choline oxidoreductase N-terminal" evidence="8">
    <location>
        <begin position="285"/>
        <end position="299"/>
    </location>
</feature>
<keyword evidence="4 5" id="KW-0274">FAD</keyword>
<dbReference type="EMBL" id="CAJDKC010000001">
    <property type="protein sequence ID" value="CAD0299839.1"/>
    <property type="molecule type" value="Genomic_DNA"/>
</dbReference>
<comment type="caution">
    <text evidence="9">The sequence shown here is derived from an EMBL/GenBank/DDBJ whole genome shotgun (WGS) entry which is preliminary data.</text>
</comment>
<evidence type="ECO:0000313" key="10">
    <source>
        <dbReference type="Proteomes" id="UP000587508"/>
    </source>
</evidence>
<dbReference type="PROSITE" id="PS00624">
    <property type="entry name" value="GMC_OXRED_2"/>
    <property type="match status" value="1"/>
</dbReference>
<dbReference type="InterPro" id="IPR036188">
    <property type="entry name" value="FAD/NAD-bd_sf"/>
</dbReference>
<dbReference type="GO" id="GO:0016614">
    <property type="term" value="F:oxidoreductase activity, acting on CH-OH group of donors"/>
    <property type="evidence" value="ECO:0007669"/>
    <property type="project" value="InterPro"/>
</dbReference>
<keyword evidence="3 6" id="KW-0285">Flavoprotein</keyword>
<evidence type="ECO:0000259" key="7">
    <source>
        <dbReference type="PROSITE" id="PS00623"/>
    </source>
</evidence>
<comment type="cofactor">
    <cofactor evidence="1 5">
        <name>FAD</name>
        <dbReference type="ChEBI" id="CHEBI:57692"/>
    </cofactor>
</comment>
<dbReference type="AlphaFoldDB" id="A0A6V7BFR3"/>
<evidence type="ECO:0000256" key="5">
    <source>
        <dbReference type="PIRSR" id="PIRSR000137-2"/>
    </source>
</evidence>
<dbReference type="Gene3D" id="3.30.560.10">
    <property type="entry name" value="Glucose Oxidase, domain 3"/>
    <property type="match status" value="1"/>
</dbReference>
<dbReference type="Pfam" id="PF00732">
    <property type="entry name" value="GMC_oxred_N"/>
    <property type="match status" value="1"/>
</dbReference>
<gene>
    <name evidence="9" type="primary">betA_1</name>
    <name evidence="9" type="ORF">CFBP7900_00160</name>
</gene>
<dbReference type="SUPFAM" id="SSF54373">
    <property type="entry name" value="FAD-linked reductases, C-terminal domain"/>
    <property type="match status" value="1"/>
</dbReference>
<feature type="binding site" evidence="5">
    <location>
        <position position="110"/>
    </location>
    <ligand>
        <name>FAD</name>
        <dbReference type="ChEBI" id="CHEBI:57692"/>
    </ligand>
</feature>
<dbReference type="RefSeq" id="WP_023905826.1">
    <property type="nucleotide sequence ID" value="NZ_CAJDKC010000001.1"/>
</dbReference>
<dbReference type="SUPFAM" id="SSF51905">
    <property type="entry name" value="FAD/NAD(P)-binding domain"/>
    <property type="match status" value="1"/>
</dbReference>
<evidence type="ECO:0000256" key="3">
    <source>
        <dbReference type="ARBA" id="ARBA00022630"/>
    </source>
</evidence>
<feature type="binding site" evidence="5">
    <location>
        <begin position="41"/>
        <end position="42"/>
    </location>
    <ligand>
        <name>FAD</name>
        <dbReference type="ChEBI" id="CHEBI:57692"/>
    </ligand>
</feature>
<evidence type="ECO:0000256" key="1">
    <source>
        <dbReference type="ARBA" id="ARBA00001974"/>
    </source>
</evidence>
<organism evidence="9 10">
    <name type="scientific">Xanthomonas hortorum pv. carotae</name>
    <dbReference type="NCBI Taxonomy" id="487904"/>
    <lineage>
        <taxon>Bacteria</taxon>
        <taxon>Pseudomonadati</taxon>
        <taxon>Pseudomonadota</taxon>
        <taxon>Gammaproteobacteria</taxon>
        <taxon>Lysobacterales</taxon>
        <taxon>Lysobacteraceae</taxon>
        <taxon>Xanthomonas</taxon>
    </lineage>
</organism>
<feature type="binding site" evidence="5">
    <location>
        <begin position="476"/>
        <end position="477"/>
    </location>
    <ligand>
        <name>FAD</name>
        <dbReference type="ChEBI" id="CHEBI:57692"/>
    </ligand>
</feature>
<dbReference type="PANTHER" id="PTHR11552:SF147">
    <property type="entry name" value="CHOLINE DEHYDROGENASE, MITOCHONDRIAL"/>
    <property type="match status" value="1"/>
</dbReference>
<name>A0A6V7BFR3_9XANT</name>
<dbReference type="PIRSF" id="PIRSF000137">
    <property type="entry name" value="Alcohol_oxidase"/>
    <property type="match status" value="1"/>
</dbReference>
<accession>A0A6V7BFR3</accession>
<dbReference type="InterPro" id="IPR012132">
    <property type="entry name" value="GMC_OxRdtase"/>
</dbReference>
<feature type="domain" description="Glucose-methanol-choline oxidoreductase N-terminal" evidence="7">
    <location>
        <begin position="108"/>
        <end position="131"/>
    </location>
</feature>
<evidence type="ECO:0000313" key="9">
    <source>
        <dbReference type="EMBL" id="CAD0299827.1"/>
    </source>
</evidence>
<dbReference type="Pfam" id="PF05199">
    <property type="entry name" value="GMC_oxred_C"/>
    <property type="match status" value="1"/>
</dbReference>
<dbReference type="Gene3D" id="3.50.50.60">
    <property type="entry name" value="FAD/NAD(P)-binding domain"/>
    <property type="match status" value="1"/>
</dbReference>
<dbReference type="InterPro" id="IPR007867">
    <property type="entry name" value="GMC_OxRtase_C"/>
</dbReference>
<dbReference type="InterPro" id="IPR000172">
    <property type="entry name" value="GMC_OxRdtase_N"/>
</dbReference>
<dbReference type="PROSITE" id="PS00623">
    <property type="entry name" value="GMC_OXRED_1"/>
    <property type="match status" value="1"/>
</dbReference>
<comment type="similarity">
    <text evidence="2 6">Belongs to the GMC oxidoreductase family.</text>
</comment>
<dbReference type="EMBL" id="CAJDKC010000001">
    <property type="protein sequence ID" value="CAD0299827.1"/>
    <property type="molecule type" value="Genomic_DNA"/>
</dbReference>
<dbReference type="PANTHER" id="PTHR11552">
    <property type="entry name" value="GLUCOSE-METHANOL-CHOLINE GMC OXIDOREDUCTASE"/>
    <property type="match status" value="1"/>
</dbReference>
<reference evidence="9 10" key="1">
    <citation type="submission" date="2020-07" db="EMBL/GenBank/DDBJ databases">
        <authorList>
            <person name="Pothier F. J."/>
        </authorList>
    </citation>
    <scope>NUCLEOTIDE SEQUENCE [LARGE SCALE GENOMIC DNA]</scope>
    <source>
        <strain evidence="9 10">CFBP 7900</strain>
    </source>
</reference>
<protein>
    <submittedName>
        <fullName evidence="9">Oxygen-dependent choline dehydrogenase</fullName>
    </submittedName>
</protein>
<feature type="binding site" evidence="5">
    <location>
        <begin position="118"/>
        <end position="121"/>
    </location>
    <ligand>
        <name>FAD</name>
        <dbReference type="ChEBI" id="CHEBI:57692"/>
    </ligand>
</feature>
<dbReference type="Proteomes" id="UP000587508">
    <property type="component" value="Unassembled WGS sequence"/>
</dbReference>
<evidence type="ECO:0000256" key="2">
    <source>
        <dbReference type="ARBA" id="ARBA00010790"/>
    </source>
</evidence>